<dbReference type="Gene3D" id="1.10.287.1490">
    <property type="match status" value="1"/>
</dbReference>
<reference evidence="3 4" key="1">
    <citation type="submission" date="2024-09" db="EMBL/GenBank/DDBJ databases">
        <title>Chromosome-scale assembly of Riccia sorocarpa.</title>
        <authorList>
            <person name="Paukszto L."/>
        </authorList>
    </citation>
    <scope>NUCLEOTIDE SEQUENCE [LARGE SCALE GENOMIC DNA]</scope>
    <source>
        <strain evidence="3">LP-2024</strain>
        <tissue evidence="3">Aerial parts of the thallus</tissue>
    </source>
</reference>
<keyword evidence="4" id="KW-1185">Reference proteome</keyword>
<feature type="region of interest" description="Disordered" evidence="2">
    <location>
        <begin position="316"/>
        <end position="403"/>
    </location>
</feature>
<organism evidence="3 4">
    <name type="scientific">Riccia sorocarpa</name>
    <dbReference type="NCBI Taxonomy" id="122646"/>
    <lineage>
        <taxon>Eukaryota</taxon>
        <taxon>Viridiplantae</taxon>
        <taxon>Streptophyta</taxon>
        <taxon>Embryophyta</taxon>
        <taxon>Marchantiophyta</taxon>
        <taxon>Marchantiopsida</taxon>
        <taxon>Marchantiidae</taxon>
        <taxon>Marchantiales</taxon>
        <taxon>Ricciaceae</taxon>
        <taxon>Riccia</taxon>
    </lineage>
</organism>
<comment type="caution">
    <text evidence="3">The sequence shown here is derived from an EMBL/GenBank/DDBJ whole genome shotgun (WGS) entry which is preliminary data.</text>
</comment>
<evidence type="ECO:0000256" key="1">
    <source>
        <dbReference type="SAM" id="Coils"/>
    </source>
</evidence>
<evidence type="ECO:0000313" key="4">
    <source>
        <dbReference type="Proteomes" id="UP001633002"/>
    </source>
</evidence>
<dbReference type="EMBL" id="JBJQOH010000002">
    <property type="protein sequence ID" value="KAL3695384.1"/>
    <property type="molecule type" value="Genomic_DNA"/>
</dbReference>
<name>A0ABD3HYJ1_9MARC</name>
<keyword evidence="1" id="KW-0175">Coiled coil</keyword>
<dbReference type="Proteomes" id="UP001633002">
    <property type="component" value="Unassembled WGS sequence"/>
</dbReference>
<dbReference type="AlphaFoldDB" id="A0ABD3HYJ1"/>
<proteinExistence type="predicted"/>
<feature type="coiled-coil region" evidence="1">
    <location>
        <begin position="510"/>
        <end position="583"/>
    </location>
</feature>
<evidence type="ECO:0000313" key="3">
    <source>
        <dbReference type="EMBL" id="KAL3695384.1"/>
    </source>
</evidence>
<evidence type="ECO:0000256" key="2">
    <source>
        <dbReference type="SAM" id="MobiDB-lite"/>
    </source>
</evidence>
<sequence>MAPAFVGKRLPSIRLMEEELSDQYASAGHSFLKKIAQFVPYTFKDMADVDLVEYSALSSMNMLKYVTGVQRLCIPEDVFWYALWNTDADGDRLLIKGTSGATCIVGWHKVSVAFGASHGEAEEFRAIKINNKNFVQYRPGEYLPETVETNAGRKLVNGQPYEEISYYKEAAPYGPTYYIMSVIDELFWCNGCTTRFTTLMVYAYMRSVHGFQTNWSKVILHSLKTEISFLQKRARSTDNSKVMPIVWAPVFMRLLYAFRATIFSGTQLASPETWVSWVHMSKDGDIDLKNLVAKFPDPIDDLKLMRESCKLTDKIPIAEPVNGGPVEGNSGALVPSRTPSKLPARKRARKNQVVADDNNDVPAGRNVRNRYTERRQPVAAADPGPSTPASSPGSSPTDDDSSGGCVLLDPIFSDFAKKMGPMLVDVVSTRLQGTFGPLLVDANAGQSLKKQLAELTTKLEESQRGRTGLIGQVEALKADLITCKEKATSELAASNGLRTQKELQYMKQESANAKTSIAKLETDLKLARKDVATWSAGEENLKAQIKSLTGQMEALKADSAAKVAQLQQQYAVLQEQLQTEKLAVDRFKNAFNTEMQKNSDLDEQVVTLMAEIDSHKFSAERAEKAQSALHSELAKVKAELCMLQISAK</sequence>
<feature type="compositionally biased region" description="Low complexity" evidence="2">
    <location>
        <begin position="379"/>
        <end position="396"/>
    </location>
</feature>
<gene>
    <name evidence="3" type="ORF">R1sor_009460</name>
</gene>
<accession>A0ABD3HYJ1</accession>
<protein>
    <submittedName>
        <fullName evidence="3">Uncharacterized protein</fullName>
    </submittedName>
</protein>